<dbReference type="RefSeq" id="WP_018373018.1">
    <property type="nucleotide sequence ID" value="NZ_LT906439.1"/>
</dbReference>
<dbReference type="Pfam" id="PF00664">
    <property type="entry name" value="ABC_membrane"/>
    <property type="match status" value="1"/>
</dbReference>
<keyword evidence="3" id="KW-0547">Nucleotide-binding</keyword>
<dbReference type="PROSITE" id="PS50929">
    <property type="entry name" value="ABC_TM1F"/>
    <property type="match status" value="1"/>
</dbReference>
<dbReference type="Gene3D" id="3.40.50.300">
    <property type="entry name" value="P-loop containing nucleotide triphosphate hydrolases"/>
    <property type="match status" value="1"/>
</dbReference>
<dbReference type="SMART" id="SM00382">
    <property type="entry name" value="AAA"/>
    <property type="match status" value="1"/>
</dbReference>
<reference evidence="10 11" key="1">
    <citation type="submission" date="2017-06" db="EMBL/GenBank/DDBJ databases">
        <authorList>
            <consortium name="Pathogen Informatics"/>
        </authorList>
    </citation>
    <scope>NUCLEOTIDE SEQUENCE [LARGE SCALE GENOMIC DNA]</scope>
    <source>
        <strain evidence="10 11">NCTC13788</strain>
    </source>
</reference>
<dbReference type="Gene3D" id="1.20.1560.10">
    <property type="entry name" value="ABC transporter type 1, transmembrane domain"/>
    <property type="match status" value="1"/>
</dbReference>
<dbReference type="eggNOG" id="COG1132">
    <property type="taxonomic scope" value="Bacteria"/>
</dbReference>
<dbReference type="GO" id="GO:0140359">
    <property type="term" value="F:ABC-type transporter activity"/>
    <property type="evidence" value="ECO:0007669"/>
    <property type="project" value="InterPro"/>
</dbReference>
<dbReference type="STRING" id="1123308.GCA_000380085_00455"/>
<dbReference type="Proteomes" id="UP000215185">
    <property type="component" value="Chromosome 1"/>
</dbReference>
<evidence type="ECO:0000313" key="11">
    <source>
        <dbReference type="Proteomes" id="UP000215185"/>
    </source>
</evidence>
<dbReference type="Pfam" id="PF00005">
    <property type="entry name" value="ABC_tran"/>
    <property type="match status" value="1"/>
</dbReference>
<dbReference type="GO" id="GO:0016887">
    <property type="term" value="F:ATP hydrolysis activity"/>
    <property type="evidence" value="ECO:0007669"/>
    <property type="project" value="InterPro"/>
</dbReference>
<dbReference type="InterPro" id="IPR003593">
    <property type="entry name" value="AAA+_ATPase"/>
</dbReference>
<gene>
    <name evidence="10" type="primary">lmrA_2</name>
    <name evidence="10" type="ORF">SAMEA4412692_00124</name>
</gene>
<evidence type="ECO:0000256" key="2">
    <source>
        <dbReference type="ARBA" id="ARBA00022692"/>
    </source>
</evidence>
<dbReference type="KEGG" id="smen:SAMEA4412692_0124"/>
<feature type="domain" description="ABC transmembrane type-1" evidence="9">
    <location>
        <begin position="36"/>
        <end position="310"/>
    </location>
</feature>
<feature type="transmembrane region" description="Helical" evidence="7">
    <location>
        <begin position="261"/>
        <end position="287"/>
    </location>
</feature>
<keyword evidence="6 7" id="KW-0472">Membrane</keyword>
<feature type="transmembrane region" description="Helical" evidence="7">
    <location>
        <begin position="134"/>
        <end position="160"/>
    </location>
</feature>
<evidence type="ECO:0000259" key="9">
    <source>
        <dbReference type="PROSITE" id="PS50929"/>
    </source>
</evidence>
<dbReference type="InterPro" id="IPR003439">
    <property type="entry name" value="ABC_transporter-like_ATP-bd"/>
</dbReference>
<name>A0A239SL85_9STRE</name>
<feature type="transmembrane region" description="Helical" evidence="7">
    <location>
        <begin position="63"/>
        <end position="81"/>
    </location>
</feature>
<evidence type="ECO:0000256" key="6">
    <source>
        <dbReference type="ARBA" id="ARBA00023136"/>
    </source>
</evidence>
<evidence type="ECO:0000313" key="10">
    <source>
        <dbReference type="EMBL" id="SNU86190.1"/>
    </source>
</evidence>
<keyword evidence="10" id="KW-0378">Hydrolase</keyword>
<dbReference type="GO" id="GO:0005886">
    <property type="term" value="C:plasma membrane"/>
    <property type="evidence" value="ECO:0007669"/>
    <property type="project" value="UniProtKB-SubCell"/>
</dbReference>
<dbReference type="EMBL" id="LT906439">
    <property type="protein sequence ID" value="SNU86190.1"/>
    <property type="molecule type" value="Genomic_DNA"/>
</dbReference>
<dbReference type="InterPro" id="IPR027417">
    <property type="entry name" value="P-loop_NTPase"/>
</dbReference>
<dbReference type="OrthoDB" id="1672195at2"/>
<evidence type="ECO:0000256" key="1">
    <source>
        <dbReference type="ARBA" id="ARBA00004651"/>
    </source>
</evidence>
<accession>A0A239SL85</accession>
<feature type="domain" description="ABC transporter" evidence="8">
    <location>
        <begin position="347"/>
        <end position="567"/>
    </location>
</feature>
<dbReference type="SUPFAM" id="SSF90123">
    <property type="entry name" value="ABC transporter transmembrane region"/>
    <property type="match status" value="1"/>
</dbReference>
<feature type="transmembrane region" description="Helical" evidence="7">
    <location>
        <begin position="205"/>
        <end position="222"/>
    </location>
</feature>
<dbReference type="InterPro" id="IPR039421">
    <property type="entry name" value="Type_1_exporter"/>
</dbReference>
<organism evidence="10 11">
    <name type="scientific">Streptococcus merionis</name>
    <dbReference type="NCBI Taxonomy" id="400065"/>
    <lineage>
        <taxon>Bacteria</taxon>
        <taxon>Bacillati</taxon>
        <taxon>Bacillota</taxon>
        <taxon>Bacilli</taxon>
        <taxon>Lactobacillales</taxon>
        <taxon>Streptococcaceae</taxon>
        <taxon>Streptococcus</taxon>
    </lineage>
</organism>
<dbReference type="AlphaFoldDB" id="A0A239SL85"/>
<keyword evidence="11" id="KW-1185">Reference proteome</keyword>
<evidence type="ECO:0000256" key="3">
    <source>
        <dbReference type="ARBA" id="ARBA00022741"/>
    </source>
</evidence>
<evidence type="ECO:0000256" key="5">
    <source>
        <dbReference type="ARBA" id="ARBA00022989"/>
    </source>
</evidence>
<dbReference type="PROSITE" id="PS50893">
    <property type="entry name" value="ABC_TRANSPORTER_2"/>
    <property type="match status" value="1"/>
</dbReference>
<protein>
    <submittedName>
        <fullName evidence="10">ABC transporter ATP-binding protein/permease</fullName>
        <ecNumber evidence="10">3.6.3.44</ecNumber>
    </submittedName>
</protein>
<evidence type="ECO:0000256" key="7">
    <source>
        <dbReference type="SAM" id="Phobius"/>
    </source>
</evidence>
<dbReference type="SUPFAM" id="SSF52540">
    <property type="entry name" value="P-loop containing nucleoside triphosphate hydrolases"/>
    <property type="match status" value="1"/>
</dbReference>
<comment type="subcellular location">
    <subcellularLocation>
        <location evidence="1">Cell membrane</location>
        <topology evidence="1">Multi-pass membrane protein</topology>
    </subcellularLocation>
</comment>
<dbReference type="InterPro" id="IPR036640">
    <property type="entry name" value="ABC1_TM_sf"/>
</dbReference>
<proteinExistence type="predicted"/>
<dbReference type="CDD" id="cd07346">
    <property type="entry name" value="ABC_6TM_exporters"/>
    <property type="match status" value="1"/>
</dbReference>
<keyword evidence="5 7" id="KW-1133">Transmembrane helix</keyword>
<dbReference type="PANTHER" id="PTHR24221:SF654">
    <property type="entry name" value="ATP-BINDING CASSETTE SUB-FAMILY B MEMBER 6"/>
    <property type="match status" value="1"/>
</dbReference>
<evidence type="ECO:0000256" key="4">
    <source>
        <dbReference type="ARBA" id="ARBA00022840"/>
    </source>
</evidence>
<keyword evidence="2 7" id="KW-0812">Transmembrane</keyword>
<evidence type="ECO:0000259" key="8">
    <source>
        <dbReference type="PROSITE" id="PS50893"/>
    </source>
</evidence>
<dbReference type="EC" id="3.6.3.44" evidence="10"/>
<feature type="transmembrane region" description="Helical" evidence="7">
    <location>
        <begin position="167"/>
        <end position="185"/>
    </location>
</feature>
<dbReference type="PANTHER" id="PTHR24221">
    <property type="entry name" value="ATP-BINDING CASSETTE SUB-FAMILY B"/>
    <property type="match status" value="1"/>
</dbReference>
<dbReference type="InterPro" id="IPR011527">
    <property type="entry name" value="ABC1_TM_dom"/>
</dbReference>
<sequence>MKDLQRLSLKKILTWLFFTLPTSYKLQVALLCTLELVLSVLSVVFVVYFRNIIDAAVSKNSQFFWFSAMMLLMIVLTQLILQSLQRYQEEATKANIENYLKAYLLTTLLQREFQAISQIHTGEWLSRLTSDTGIISRGVATIVPGLVGIFSKLFAVLLMVGYIDSKFLWLIFLMGLLYIMIGLGLKLKLRYLYHNIQKKVSQLQVFYQDYLSSLLVINAFSLQRKVTKQAQQYLDEHKKARLEQATFSNINITGLNAVLELAYLFVAVYCAYGIYIGTMSYGTFIAITRLVTQVSYPFANATVYIPSFYSMLVSCERLMEVEELKVLKTELKTHSEITKFYRKLDAIVFEQASFSYTDRKLLENIQFEIQKGDYIAFLGPSGCGKSTLTKLLLSIYELQKGELFLRLTNGEKVALDSSFHRLFAYVPQVKLLMVGTIRQVITFSDSLTAEEESRLWQALNLVCARELVEQLPQGLDFVLGEDGSGLSEGQLQRLSIARAIYSQSPILVLDESTSALDEETEKAILENMKALTDKTIIIVTHRPAALEICNKQLHFSDSEIALHTKHS</sequence>
<dbReference type="GO" id="GO:0005524">
    <property type="term" value="F:ATP binding"/>
    <property type="evidence" value="ECO:0007669"/>
    <property type="project" value="UniProtKB-KW"/>
</dbReference>
<feature type="transmembrane region" description="Helical" evidence="7">
    <location>
        <begin position="28"/>
        <end position="51"/>
    </location>
</feature>
<keyword evidence="4 10" id="KW-0067">ATP-binding</keyword>